<comment type="caution">
    <text evidence="1">The sequence shown here is derived from an EMBL/GenBank/DDBJ whole genome shotgun (WGS) entry which is preliminary data.</text>
</comment>
<dbReference type="InterPro" id="IPR045584">
    <property type="entry name" value="Pilin-like"/>
</dbReference>
<dbReference type="InterPro" id="IPR012902">
    <property type="entry name" value="N_methyl_site"/>
</dbReference>
<dbReference type="EMBL" id="VCBC01000016">
    <property type="protein sequence ID" value="TLU61444.1"/>
    <property type="molecule type" value="Genomic_DNA"/>
</dbReference>
<evidence type="ECO:0000313" key="2">
    <source>
        <dbReference type="Proteomes" id="UP000307790"/>
    </source>
</evidence>
<dbReference type="Pfam" id="PF07963">
    <property type="entry name" value="N_methyl"/>
    <property type="match status" value="1"/>
</dbReference>
<proteinExistence type="predicted"/>
<dbReference type="SUPFAM" id="SSF54523">
    <property type="entry name" value="Pili subunits"/>
    <property type="match status" value="1"/>
</dbReference>
<organism evidence="1 2">
    <name type="scientific">Thalassotalea litorea</name>
    <dbReference type="NCBI Taxonomy" id="2020715"/>
    <lineage>
        <taxon>Bacteria</taxon>
        <taxon>Pseudomonadati</taxon>
        <taxon>Pseudomonadota</taxon>
        <taxon>Gammaproteobacteria</taxon>
        <taxon>Alteromonadales</taxon>
        <taxon>Colwelliaceae</taxon>
        <taxon>Thalassotalea</taxon>
    </lineage>
</organism>
<dbReference type="OrthoDB" id="5783278at2"/>
<dbReference type="RefSeq" id="WP_138320922.1">
    <property type="nucleotide sequence ID" value="NZ_VCBC01000016.1"/>
</dbReference>
<gene>
    <name evidence="1" type="primary">pilV</name>
    <name evidence="1" type="ORF">FE810_14475</name>
</gene>
<keyword evidence="2" id="KW-1185">Reference proteome</keyword>
<reference evidence="1 2" key="1">
    <citation type="submission" date="2019-05" db="EMBL/GenBank/DDBJ databases">
        <title>Genome sequences of Thalassotalea litorea 1K03283.</title>
        <authorList>
            <person name="Zhang D."/>
        </authorList>
    </citation>
    <scope>NUCLEOTIDE SEQUENCE [LARGE SCALE GENOMIC DNA]</scope>
    <source>
        <strain evidence="1 2">MCCC 1K03283</strain>
    </source>
</reference>
<sequence length="693" mass="74087">MKRIKGFGLVEVLIALAILAVGLLAVAAFQSEIIEDSNDNKARAEAIALAQQRLEQMRNYTTLASDADEFNTLFTATTGYSNQTNITGNNAQFTRQEDISESADTKNITVMVSWESSAGETEQVVLETELGFESPSLTGQLGMDLSNDPLVRSATGRAVLGAGQVEAGDQVDTSSNGDLTGLLDRGDGDLRLTNGDKAGDDVVLTLEDACELDSDGQRSTLPCTGFVEISGKVYIDTSTQNNLKPGDVYIKASDAAYCQRYYTNGLDADGNPQALQIDDSTATATLTANGDYHYFDYTCYLGGGWHGNIGVMLADGISQRDKICQGDPTSLDAFADPRIAARRVYRGMAFATSNGNPITDLSGDTIYYSVGVSDALKLPAEGQASHDFVVSDMAPGSNQGELCMLENIMVRADSYINGEPGKLFAGVPTDFFCLNTNSSFIDATKMNAFGYQMDPYCPFDPSDPPAMRHEVSFIANIDTTHPLTKFNPDANTSDGADNCHYQGFTTVLDGYQLQYSCDVYDWGNGWDGYIEFDDNAGVFTCDRNRQFLTSVSSDSNLDSFDCSAVDYSVYGEVTFSGNITTATSFSYLEAVFADSTNGTCSISSGFDTYTCRTSPVDLTESFTGNLSINIASGNGGNQPQVCLTDVSAVNAAADNVIVDVNRGSTAVVLSSLVLGDYQLDLHVVAHNASCPGT</sequence>
<dbReference type="AlphaFoldDB" id="A0A5R9IFW1"/>
<accession>A0A5R9IFW1</accession>
<dbReference type="Proteomes" id="UP000307790">
    <property type="component" value="Unassembled WGS sequence"/>
</dbReference>
<dbReference type="NCBIfam" id="TIGR02532">
    <property type="entry name" value="IV_pilin_GFxxxE"/>
    <property type="match status" value="1"/>
</dbReference>
<name>A0A5R9IFW1_9GAMM</name>
<dbReference type="NCBIfam" id="TIGR02523">
    <property type="entry name" value="type_IV_pilV"/>
    <property type="match status" value="1"/>
</dbReference>
<evidence type="ECO:0000313" key="1">
    <source>
        <dbReference type="EMBL" id="TLU61444.1"/>
    </source>
</evidence>
<protein>
    <submittedName>
        <fullName evidence="1">Type IV pilus modification protein PilV</fullName>
    </submittedName>
</protein>
<dbReference type="InterPro" id="IPR013362">
    <property type="entry name" value="Pilus_4_PilV"/>
</dbReference>